<organism evidence="7 8">
    <name type="scientific">Septoria linicola</name>
    <dbReference type="NCBI Taxonomy" id="215465"/>
    <lineage>
        <taxon>Eukaryota</taxon>
        <taxon>Fungi</taxon>
        <taxon>Dikarya</taxon>
        <taxon>Ascomycota</taxon>
        <taxon>Pezizomycotina</taxon>
        <taxon>Dothideomycetes</taxon>
        <taxon>Dothideomycetidae</taxon>
        <taxon>Mycosphaerellales</taxon>
        <taxon>Mycosphaerellaceae</taxon>
        <taxon>Septoria</taxon>
    </lineage>
</organism>
<evidence type="ECO:0000256" key="3">
    <source>
        <dbReference type="ARBA" id="ARBA00022692"/>
    </source>
</evidence>
<dbReference type="Gene3D" id="1.20.1740.10">
    <property type="entry name" value="Amino acid/polyamine transporter I"/>
    <property type="match status" value="1"/>
</dbReference>
<feature type="transmembrane region" description="Helical" evidence="6">
    <location>
        <begin position="175"/>
        <end position="194"/>
    </location>
</feature>
<dbReference type="PANTHER" id="PTHR45649">
    <property type="entry name" value="AMINO-ACID PERMEASE BAT1"/>
    <property type="match status" value="1"/>
</dbReference>
<feature type="transmembrane region" description="Helical" evidence="6">
    <location>
        <begin position="508"/>
        <end position="528"/>
    </location>
</feature>
<dbReference type="PIRSF" id="PIRSF006060">
    <property type="entry name" value="AA_transporter"/>
    <property type="match status" value="1"/>
</dbReference>
<dbReference type="GO" id="GO:0022857">
    <property type="term" value="F:transmembrane transporter activity"/>
    <property type="evidence" value="ECO:0007669"/>
    <property type="project" value="InterPro"/>
</dbReference>
<dbReference type="AlphaFoldDB" id="A0A9Q9EPM9"/>
<feature type="transmembrane region" description="Helical" evidence="6">
    <location>
        <begin position="85"/>
        <end position="110"/>
    </location>
</feature>
<name>A0A9Q9EPM9_9PEZI</name>
<feature type="transmembrane region" description="Helical" evidence="6">
    <location>
        <begin position="131"/>
        <end position="155"/>
    </location>
</feature>
<feature type="transmembrane region" description="Helical" evidence="6">
    <location>
        <begin position="284"/>
        <end position="307"/>
    </location>
</feature>
<evidence type="ECO:0000256" key="1">
    <source>
        <dbReference type="ARBA" id="ARBA00004141"/>
    </source>
</evidence>
<comment type="subcellular location">
    <subcellularLocation>
        <location evidence="1">Membrane</location>
        <topology evidence="1">Multi-pass membrane protein</topology>
    </subcellularLocation>
</comment>
<proteinExistence type="predicted"/>
<evidence type="ECO:0000313" key="7">
    <source>
        <dbReference type="EMBL" id="USW58260.1"/>
    </source>
</evidence>
<keyword evidence="3 6" id="KW-0812">Transmembrane</keyword>
<protein>
    <submittedName>
        <fullName evidence="7">Amino acid/polyamine transporter I</fullName>
    </submittedName>
</protein>
<dbReference type="Pfam" id="PF13520">
    <property type="entry name" value="AA_permease_2"/>
    <property type="match status" value="1"/>
</dbReference>
<feature type="transmembrane region" description="Helical" evidence="6">
    <location>
        <begin position="245"/>
        <end position="263"/>
    </location>
</feature>
<accession>A0A9Q9EPM9</accession>
<reference evidence="7" key="1">
    <citation type="submission" date="2022-06" db="EMBL/GenBank/DDBJ databases">
        <title>Complete genome sequences of two strains of the flax pathogen Septoria linicola.</title>
        <authorList>
            <person name="Lapalu N."/>
            <person name="Simon A."/>
            <person name="Demenou B."/>
            <person name="Paumier D."/>
            <person name="Guillot M.-P."/>
            <person name="Gout L."/>
            <person name="Valade R."/>
        </authorList>
    </citation>
    <scope>NUCLEOTIDE SEQUENCE</scope>
    <source>
        <strain evidence="7">SE15195</strain>
    </source>
</reference>
<evidence type="ECO:0000256" key="4">
    <source>
        <dbReference type="ARBA" id="ARBA00022989"/>
    </source>
</evidence>
<evidence type="ECO:0000256" key="6">
    <source>
        <dbReference type="SAM" id="Phobius"/>
    </source>
</evidence>
<keyword evidence="4 6" id="KW-1133">Transmembrane helix</keyword>
<dbReference type="EMBL" id="CP099428">
    <property type="protein sequence ID" value="USW58260.1"/>
    <property type="molecule type" value="Genomic_DNA"/>
</dbReference>
<feature type="transmembrane region" description="Helical" evidence="6">
    <location>
        <begin position="206"/>
        <end position="225"/>
    </location>
</feature>
<keyword evidence="5 6" id="KW-0472">Membrane</keyword>
<keyword evidence="2" id="KW-0813">Transport</keyword>
<gene>
    <name evidence="7" type="ORF">Slin15195_G115790</name>
</gene>
<feature type="transmembrane region" description="Helical" evidence="6">
    <location>
        <begin position="405"/>
        <end position="427"/>
    </location>
</feature>
<dbReference type="Proteomes" id="UP001056384">
    <property type="component" value="Chromosome 11"/>
</dbReference>
<feature type="transmembrane region" description="Helical" evidence="6">
    <location>
        <begin position="319"/>
        <end position="341"/>
    </location>
</feature>
<feature type="transmembrane region" description="Helical" evidence="6">
    <location>
        <begin position="353"/>
        <end position="373"/>
    </location>
</feature>
<dbReference type="PANTHER" id="PTHR45649:SF24">
    <property type="entry name" value="TRANSPORT PROTEIN, PUTATIVE (AFU_ORTHOLOGUE AFUA_2G15150)-RELATED"/>
    <property type="match status" value="1"/>
</dbReference>
<dbReference type="InterPro" id="IPR002293">
    <property type="entry name" value="AA/rel_permease1"/>
</dbReference>
<feature type="transmembrane region" description="Helical" evidence="6">
    <location>
        <begin position="434"/>
        <end position="455"/>
    </location>
</feature>
<feature type="transmembrane region" description="Helical" evidence="6">
    <location>
        <begin position="56"/>
        <end position="79"/>
    </location>
</feature>
<evidence type="ECO:0000313" key="8">
    <source>
        <dbReference type="Proteomes" id="UP001056384"/>
    </source>
</evidence>
<evidence type="ECO:0000256" key="2">
    <source>
        <dbReference type="ARBA" id="ARBA00022448"/>
    </source>
</evidence>
<sequence>MPTGKHMDQKPSNDEACTEKRWPALEATYSVQDGQCDDLGARVGTERKDLGPLTMVAVSFNICNSWVAIASSLAIAVSAGGPVNIIYGTFFSLCIYAAVATSLAELASIYPSAGGQYHFASILAPSWCSRGVSYSCGIIAISSWIALTASATLLAAQMLLALPEYYIANYEPQNWHYFVVFQAINLTVLLYNVFAIRFTPRVHDIGFYLTLSTFVAVVITCLAISEKQSSAYVWPTFENATGWPSAVTFLTGLSTPCFMYAGIDATLHLAETCTKPKTAVPRALMTTVVVGFITGFVFSVAMCYGISDLSALVNTVQVVPISTTSLAIEVHLLLLFCRMLIYALWRQATRSDTAATIFLVALLLIVFFVVNAMQQTTSRFVHAFVRDNGLIFSSKLATIHETLDVPVWALVADAGCIFAAGCIYLGSPTAFTSLVNSSIVLQMLSFATPCVLLIMRGRSEEVLPRKAGISCPPVWLAGRRMWLLCWEECLSWYSSVSRGVYPVTGTTMNYACGVLAVIAIIGAANWLFHARQVLSWSEDYL</sequence>
<keyword evidence="8" id="KW-1185">Reference proteome</keyword>
<evidence type="ECO:0000256" key="5">
    <source>
        <dbReference type="ARBA" id="ARBA00023136"/>
    </source>
</evidence>
<dbReference type="GO" id="GO:0016020">
    <property type="term" value="C:membrane"/>
    <property type="evidence" value="ECO:0007669"/>
    <property type="project" value="UniProtKB-SubCell"/>
</dbReference>